<dbReference type="Proteomes" id="UP000558089">
    <property type="component" value="Unassembled WGS sequence"/>
</dbReference>
<dbReference type="RefSeq" id="WP_176620459.1">
    <property type="nucleotide sequence ID" value="NZ_WYET01000004.1"/>
</dbReference>
<sequence>MVVKFIESTYDSVKDKLKNPFYGTLFIVWVIRNREFIFNVFFNENVNSDKRLEIIRSHFLSWDSLLSFIGTIFISLGLMVLIYFSLNLSRLIVELSERVLKPRIQKIFSETSIVSREEYQTVINQRDHYIKRFNEENQEKLRLQEELDTKGVTKQNIDGQTSENLDTPNKIDIIFFQDWDDNLQFSFKKLIAEVNNHHSAGEVEEKVGDEYVEEFRGRDLIEIYYDGGVPYYKFTPLGIAVKDFFNKNNIRAL</sequence>
<name>A0A850NFD1_9FLAO</name>
<keyword evidence="3" id="KW-1185">Reference proteome</keyword>
<gene>
    <name evidence="2" type="ORF">GUA46_10510</name>
</gene>
<keyword evidence="1" id="KW-0812">Transmembrane</keyword>
<feature type="transmembrane region" description="Helical" evidence="1">
    <location>
        <begin position="65"/>
        <end position="86"/>
    </location>
</feature>
<evidence type="ECO:0000313" key="3">
    <source>
        <dbReference type="Proteomes" id="UP000558089"/>
    </source>
</evidence>
<keyword evidence="1" id="KW-1133">Transmembrane helix</keyword>
<reference evidence="2 3" key="1">
    <citation type="submission" date="2020-01" db="EMBL/GenBank/DDBJ databases">
        <title>Draft Genome Analysis of Muricauda sp. HICW Isolated from coastal seawater of PR China.</title>
        <authorList>
            <person name="Chen M.-X."/>
        </authorList>
    </citation>
    <scope>NUCLEOTIDE SEQUENCE [LARGE SCALE GENOMIC DNA]</scope>
    <source>
        <strain evidence="2 3">HICW</strain>
    </source>
</reference>
<dbReference type="EMBL" id="WYET01000004">
    <property type="protein sequence ID" value="NVN18774.1"/>
    <property type="molecule type" value="Genomic_DNA"/>
</dbReference>
<evidence type="ECO:0000256" key="1">
    <source>
        <dbReference type="SAM" id="Phobius"/>
    </source>
</evidence>
<comment type="caution">
    <text evidence="2">The sequence shown here is derived from an EMBL/GenBank/DDBJ whole genome shotgun (WGS) entry which is preliminary data.</text>
</comment>
<organism evidence="2 3">
    <name type="scientific">Flagellimonas chongwuensis</name>
    <dbReference type="NCBI Taxonomy" id="2697365"/>
    <lineage>
        <taxon>Bacteria</taxon>
        <taxon>Pseudomonadati</taxon>
        <taxon>Bacteroidota</taxon>
        <taxon>Flavobacteriia</taxon>
        <taxon>Flavobacteriales</taxon>
        <taxon>Flavobacteriaceae</taxon>
        <taxon>Flagellimonas</taxon>
    </lineage>
</organism>
<evidence type="ECO:0000313" key="2">
    <source>
        <dbReference type="EMBL" id="NVN18774.1"/>
    </source>
</evidence>
<dbReference type="AlphaFoldDB" id="A0A850NFD1"/>
<keyword evidence="1" id="KW-0472">Membrane</keyword>
<accession>A0A850NFD1</accession>
<protein>
    <submittedName>
        <fullName evidence="2">Uncharacterized protein</fullName>
    </submittedName>
</protein>
<proteinExistence type="predicted"/>